<dbReference type="Pfam" id="PF12680">
    <property type="entry name" value="SnoaL_2"/>
    <property type="match status" value="1"/>
</dbReference>
<proteinExistence type="predicted"/>
<dbReference type="EMBL" id="UINC01003985">
    <property type="protein sequence ID" value="SVA10873.1"/>
    <property type="molecule type" value="Genomic_DNA"/>
</dbReference>
<evidence type="ECO:0000259" key="1">
    <source>
        <dbReference type="Pfam" id="PF12680"/>
    </source>
</evidence>
<evidence type="ECO:0000313" key="2">
    <source>
        <dbReference type="EMBL" id="SVA10873.1"/>
    </source>
</evidence>
<dbReference type="SUPFAM" id="SSF54427">
    <property type="entry name" value="NTF2-like"/>
    <property type="match status" value="1"/>
</dbReference>
<dbReference type="InterPro" id="IPR037401">
    <property type="entry name" value="SnoaL-like"/>
</dbReference>
<feature type="domain" description="SnoaL-like" evidence="1">
    <location>
        <begin position="12"/>
        <end position="115"/>
    </location>
</feature>
<dbReference type="InterPro" id="IPR032710">
    <property type="entry name" value="NTF2-like_dom_sf"/>
</dbReference>
<organism evidence="2">
    <name type="scientific">marine metagenome</name>
    <dbReference type="NCBI Taxonomy" id="408172"/>
    <lineage>
        <taxon>unclassified sequences</taxon>
        <taxon>metagenomes</taxon>
        <taxon>ecological metagenomes</taxon>
    </lineage>
</organism>
<dbReference type="AlphaFoldDB" id="A0A381TAL1"/>
<gene>
    <name evidence="2" type="ORF">METZ01_LOCUS63727</name>
</gene>
<sequence length="137" mass="15893">MNKEKTREFILGFFKAVNEGDSEKVLKKYYHPNIKYWIPGDSTISGFHNLESLGSVGFELLKAFPEGLKIEVETILIDDNFASVTAKGTAEFLDGVPYQNEYHYFLRFEEERIIEAREYMDTQKSAEMVKHANKIQE</sequence>
<accession>A0A381TAL1</accession>
<reference evidence="2" key="1">
    <citation type="submission" date="2018-05" db="EMBL/GenBank/DDBJ databases">
        <authorList>
            <person name="Lanie J.A."/>
            <person name="Ng W.-L."/>
            <person name="Kazmierczak K.M."/>
            <person name="Andrzejewski T.M."/>
            <person name="Davidsen T.M."/>
            <person name="Wayne K.J."/>
            <person name="Tettelin H."/>
            <person name="Glass J.I."/>
            <person name="Rusch D."/>
            <person name="Podicherti R."/>
            <person name="Tsui H.-C.T."/>
            <person name="Winkler M.E."/>
        </authorList>
    </citation>
    <scope>NUCLEOTIDE SEQUENCE</scope>
</reference>
<protein>
    <recommendedName>
        <fullName evidence="1">SnoaL-like domain-containing protein</fullName>
    </recommendedName>
</protein>
<dbReference type="Gene3D" id="3.10.450.50">
    <property type="match status" value="1"/>
</dbReference>
<name>A0A381TAL1_9ZZZZ</name>